<accession>A0A2K3JSP1</accession>
<evidence type="ECO:0000313" key="2">
    <source>
        <dbReference type="EMBL" id="PNX57040.1"/>
    </source>
</evidence>
<proteinExistence type="predicted"/>
<organism evidence="2 3">
    <name type="scientific">Trifolium pratense</name>
    <name type="common">Red clover</name>
    <dbReference type="NCBI Taxonomy" id="57577"/>
    <lineage>
        <taxon>Eukaryota</taxon>
        <taxon>Viridiplantae</taxon>
        <taxon>Streptophyta</taxon>
        <taxon>Embryophyta</taxon>
        <taxon>Tracheophyta</taxon>
        <taxon>Spermatophyta</taxon>
        <taxon>Magnoliopsida</taxon>
        <taxon>eudicotyledons</taxon>
        <taxon>Gunneridae</taxon>
        <taxon>Pentapetalae</taxon>
        <taxon>rosids</taxon>
        <taxon>fabids</taxon>
        <taxon>Fabales</taxon>
        <taxon>Fabaceae</taxon>
        <taxon>Papilionoideae</taxon>
        <taxon>50 kb inversion clade</taxon>
        <taxon>NPAAA clade</taxon>
        <taxon>Hologalegina</taxon>
        <taxon>IRL clade</taxon>
        <taxon>Trifolieae</taxon>
        <taxon>Trifolium</taxon>
    </lineage>
</organism>
<feature type="region of interest" description="Disordered" evidence="1">
    <location>
        <begin position="54"/>
        <end position="76"/>
    </location>
</feature>
<feature type="non-terminal residue" evidence="2">
    <location>
        <position position="112"/>
    </location>
</feature>
<feature type="region of interest" description="Disordered" evidence="1">
    <location>
        <begin position="1"/>
        <end position="22"/>
    </location>
</feature>
<gene>
    <name evidence="2" type="ORF">L195_g058497</name>
</gene>
<dbReference type="Proteomes" id="UP000236291">
    <property type="component" value="Unassembled WGS sequence"/>
</dbReference>
<evidence type="ECO:0000313" key="3">
    <source>
        <dbReference type="Proteomes" id="UP000236291"/>
    </source>
</evidence>
<dbReference type="EMBL" id="ASHM01121928">
    <property type="protein sequence ID" value="PNX57040.1"/>
    <property type="molecule type" value="Genomic_DNA"/>
</dbReference>
<name>A0A2K3JSP1_TRIPR</name>
<evidence type="ECO:0000256" key="1">
    <source>
        <dbReference type="SAM" id="MobiDB-lite"/>
    </source>
</evidence>
<sequence length="112" mass="12933">MNGRQHRHRHHHQPHHRDKSKLQYIKKSELVVSSPNSVVEDVEKRVTPEVVHVNGNNNVDDVASSSKTNEQDDDDGIDIMDDRLDKLLSNIQQPELSQEQIIINDQLQQDEV</sequence>
<protein>
    <submittedName>
        <fullName evidence="2">Uncharacterized protein</fullName>
    </submittedName>
</protein>
<feature type="compositionally biased region" description="Basic residues" evidence="1">
    <location>
        <begin position="1"/>
        <end position="19"/>
    </location>
</feature>
<reference evidence="2 3" key="2">
    <citation type="journal article" date="2017" name="Front. Plant Sci.">
        <title>Gene Classification and Mining of Molecular Markers Useful in Red Clover (Trifolium pratense) Breeding.</title>
        <authorList>
            <person name="Istvanek J."/>
            <person name="Dluhosova J."/>
            <person name="Dluhos P."/>
            <person name="Patkova L."/>
            <person name="Nedelnik J."/>
            <person name="Repkova J."/>
        </authorList>
    </citation>
    <scope>NUCLEOTIDE SEQUENCE [LARGE SCALE GENOMIC DNA]</scope>
    <source>
        <strain evidence="3">cv. Tatra</strain>
        <tissue evidence="2">Young leaves</tissue>
    </source>
</reference>
<dbReference type="AlphaFoldDB" id="A0A2K3JSP1"/>
<comment type="caution">
    <text evidence="2">The sequence shown here is derived from an EMBL/GenBank/DDBJ whole genome shotgun (WGS) entry which is preliminary data.</text>
</comment>
<reference evidence="2 3" key="1">
    <citation type="journal article" date="2014" name="Am. J. Bot.">
        <title>Genome assembly and annotation for red clover (Trifolium pratense; Fabaceae).</title>
        <authorList>
            <person name="Istvanek J."/>
            <person name="Jaros M."/>
            <person name="Krenek A."/>
            <person name="Repkova J."/>
        </authorList>
    </citation>
    <scope>NUCLEOTIDE SEQUENCE [LARGE SCALE GENOMIC DNA]</scope>
    <source>
        <strain evidence="3">cv. Tatra</strain>
        <tissue evidence="2">Young leaves</tissue>
    </source>
</reference>